<protein>
    <recommendedName>
        <fullName evidence="3">Coenzyme Q-binding protein COQ10 START domain-containing protein</fullName>
    </recommendedName>
</protein>
<dbReference type="EMBL" id="NEXB01000025">
    <property type="protein sequence ID" value="PSN88334.1"/>
    <property type="molecule type" value="Genomic_DNA"/>
</dbReference>
<gene>
    <name evidence="1" type="ORF">B9Q00_05770</name>
</gene>
<dbReference type="Proteomes" id="UP000241473">
    <property type="component" value="Unassembled WGS sequence"/>
</dbReference>
<evidence type="ECO:0008006" key="3">
    <source>
        <dbReference type="Google" id="ProtNLM"/>
    </source>
</evidence>
<evidence type="ECO:0000313" key="2">
    <source>
        <dbReference type="Proteomes" id="UP000241473"/>
    </source>
</evidence>
<organism evidence="1 2">
    <name type="scientific">Candidatus Marsarchaeota G1 archaeon OSP_C</name>
    <dbReference type="NCBI Taxonomy" id="1978154"/>
    <lineage>
        <taxon>Archaea</taxon>
        <taxon>Candidatus Marsarchaeota</taxon>
        <taxon>Candidatus Marsarchaeota group 1</taxon>
    </lineage>
</organism>
<reference evidence="1 2" key="1">
    <citation type="submission" date="2017-04" db="EMBL/GenBank/DDBJ databases">
        <title>Novel microbial lineages endemic to geothermal iron-oxide mats fill important gaps in the evolutionary history of Archaea.</title>
        <authorList>
            <person name="Jay Z.J."/>
            <person name="Beam J.P."/>
            <person name="Dlakic M."/>
            <person name="Rusch D.B."/>
            <person name="Kozubal M.A."/>
            <person name="Inskeep W.P."/>
        </authorList>
    </citation>
    <scope>NUCLEOTIDE SEQUENCE [LARGE SCALE GENOMIC DNA]</scope>
    <source>
        <strain evidence="1">OSP_C</strain>
    </source>
</reference>
<comment type="caution">
    <text evidence="1">The sequence shown here is derived from an EMBL/GenBank/DDBJ whole genome shotgun (WGS) entry which is preliminary data.</text>
</comment>
<dbReference type="SUPFAM" id="SSF55961">
    <property type="entry name" value="Bet v1-like"/>
    <property type="match status" value="1"/>
</dbReference>
<dbReference type="AlphaFoldDB" id="A0A2R6APM2"/>
<evidence type="ECO:0000313" key="1">
    <source>
        <dbReference type="EMBL" id="PSN88334.1"/>
    </source>
</evidence>
<proteinExistence type="predicted"/>
<accession>A0A2R6APM2</accession>
<sequence>MTHEVKRLLPYQTLVLQFEFPFDCDKVFEWWTELEPKGYVGLTLKKIEVIEKTENSARVLTRWSYLGFHFSLEEKLEILSKRKWVWYSHFLGIPAKESFSLIERKNGCTLVINSVMTPQGFFKKLLFLLIGWYWRRVDVIEWNSAARACLYELSQR</sequence>
<name>A0A2R6APM2_9ARCH</name>